<dbReference type="GO" id="GO:0016020">
    <property type="term" value="C:membrane"/>
    <property type="evidence" value="ECO:0007669"/>
    <property type="project" value="UniProtKB-SubCell"/>
</dbReference>
<keyword evidence="3 6" id="KW-1133">Transmembrane helix</keyword>
<dbReference type="InterPro" id="IPR000620">
    <property type="entry name" value="EamA_dom"/>
</dbReference>
<gene>
    <name evidence="8" type="ORF">BSL78_23511</name>
</gene>
<dbReference type="Proteomes" id="UP000230750">
    <property type="component" value="Unassembled WGS sequence"/>
</dbReference>
<name>A0A2G8JV61_STIJA</name>
<dbReference type="Pfam" id="PF00892">
    <property type="entry name" value="EamA"/>
    <property type="match status" value="2"/>
</dbReference>
<feature type="transmembrane region" description="Helical" evidence="6">
    <location>
        <begin position="33"/>
        <end position="54"/>
    </location>
</feature>
<feature type="region of interest" description="Disordered" evidence="5">
    <location>
        <begin position="329"/>
        <end position="366"/>
    </location>
</feature>
<feature type="transmembrane region" description="Helical" evidence="6">
    <location>
        <begin position="304"/>
        <end position="322"/>
    </location>
</feature>
<feature type="transmembrane region" description="Helical" evidence="6">
    <location>
        <begin position="218"/>
        <end position="237"/>
    </location>
</feature>
<dbReference type="InterPro" id="IPR037185">
    <property type="entry name" value="EmrE-like"/>
</dbReference>
<keyword evidence="2 6" id="KW-0812">Transmembrane</keyword>
<feature type="transmembrane region" description="Helical" evidence="6">
    <location>
        <begin position="124"/>
        <end position="142"/>
    </location>
</feature>
<accession>A0A2G8JV61</accession>
<feature type="compositionally biased region" description="Low complexity" evidence="5">
    <location>
        <begin position="337"/>
        <end position="350"/>
    </location>
</feature>
<evidence type="ECO:0000256" key="2">
    <source>
        <dbReference type="ARBA" id="ARBA00022692"/>
    </source>
</evidence>
<keyword evidence="4 6" id="KW-0472">Membrane</keyword>
<keyword evidence="9" id="KW-1185">Reference proteome</keyword>
<feature type="transmembrane region" description="Helical" evidence="6">
    <location>
        <begin position="278"/>
        <end position="298"/>
    </location>
</feature>
<evidence type="ECO:0000256" key="3">
    <source>
        <dbReference type="ARBA" id="ARBA00022989"/>
    </source>
</evidence>
<comment type="caution">
    <text evidence="8">The sequence shown here is derived from an EMBL/GenBank/DDBJ whole genome shotgun (WGS) entry which is preliminary data.</text>
</comment>
<proteinExistence type="predicted"/>
<dbReference type="OrthoDB" id="306876at2759"/>
<protein>
    <submittedName>
        <fullName evidence="8">Putative solute carrier family 35 member G1-like</fullName>
    </submittedName>
</protein>
<dbReference type="PANTHER" id="PTHR22911:SF6">
    <property type="entry name" value="SOLUTE CARRIER FAMILY 35 MEMBER G1"/>
    <property type="match status" value="1"/>
</dbReference>
<evidence type="ECO:0000256" key="5">
    <source>
        <dbReference type="SAM" id="MobiDB-lite"/>
    </source>
</evidence>
<evidence type="ECO:0000313" key="8">
    <source>
        <dbReference type="EMBL" id="PIK39656.1"/>
    </source>
</evidence>
<feature type="transmembrane region" description="Helical" evidence="6">
    <location>
        <begin position="186"/>
        <end position="206"/>
    </location>
</feature>
<evidence type="ECO:0000256" key="4">
    <source>
        <dbReference type="ARBA" id="ARBA00023136"/>
    </source>
</evidence>
<reference evidence="8 9" key="1">
    <citation type="journal article" date="2017" name="PLoS Biol.">
        <title>The sea cucumber genome provides insights into morphological evolution and visceral regeneration.</title>
        <authorList>
            <person name="Zhang X."/>
            <person name="Sun L."/>
            <person name="Yuan J."/>
            <person name="Sun Y."/>
            <person name="Gao Y."/>
            <person name="Zhang L."/>
            <person name="Li S."/>
            <person name="Dai H."/>
            <person name="Hamel J.F."/>
            <person name="Liu C."/>
            <person name="Yu Y."/>
            <person name="Liu S."/>
            <person name="Lin W."/>
            <person name="Guo K."/>
            <person name="Jin S."/>
            <person name="Xu P."/>
            <person name="Storey K.B."/>
            <person name="Huan P."/>
            <person name="Zhang T."/>
            <person name="Zhou Y."/>
            <person name="Zhang J."/>
            <person name="Lin C."/>
            <person name="Li X."/>
            <person name="Xing L."/>
            <person name="Huo D."/>
            <person name="Sun M."/>
            <person name="Wang L."/>
            <person name="Mercier A."/>
            <person name="Li F."/>
            <person name="Yang H."/>
            <person name="Xiang J."/>
        </authorList>
    </citation>
    <scope>NUCLEOTIDE SEQUENCE [LARGE SCALE GENOMIC DNA]</scope>
    <source>
        <strain evidence="8">Shaxun</strain>
        <tissue evidence="8">Muscle</tissue>
    </source>
</reference>
<dbReference type="PANTHER" id="PTHR22911">
    <property type="entry name" value="ACYL-MALONYL CONDENSING ENZYME-RELATED"/>
    <property type="match status" value="1"/>
</dbReference>
<evidence type="ECO:0000259" key="7">
    <source>
        <dbReference type="Pfam" id="PF00892"/>
    </source>
</evidence>
<dbReference type="SUPFAM" id="SSF103481">
    <property type="entry name" value="Multidrug resistance efflux transporter EmrE"/>
    <property type="match status" value="2"/>
</dbReference>
<evidence type="ECO:0000313" key="9">
    <source>
        <dbReference type="Proteomes" id="UP000230750"/>
    </source>
</evidence>
<feature type="transmembrane region" description="Helical" evidence="6">
    <location>
        <begin position="98"/>
        <end position="118"/>
    </location>
</feature>
<feature type="domain" description="EamA" evidence="7">
    <location>
        <begin position="31"/>
        <end position="166"/>
    </location>
</feature>
<sequence>MLLTTPSTVTFVEMAWGTSLANFGQTCYARRGLIFVFMSAFLAGLMDLCMKVVLQRLHPIEVTAVRCTVMFLCIIPDTVYNSELRCFASELRKEYRLIVIRSLFATAGSSLIICALNYTDIGDAVSVYQTMPVFAGILSTLILREKYTVVQFGLSILSFTGVILVSRPPLIHFPKDYGISQSVRHLYGTILALSCAIVTATSFVMSRKLSSRNISANTILFYFGFVSTVTTIPLVSICREWKVPECGSDRMALIMSGILNFLVQKTLVAALELEKAVYVTVMFTLNIVFVFLIQFLFLGVPFDLFSVCGAVIIILASVGIMFEKNRETTEEQSPSLQQQQQHQQQQQQQEEQWEMSSPYERQKLLP</sequence>
<dbReference type="EMBL" id="MRZV01001216">
    <property type="protein sequence ID" value="PIK39656.1"/>
    <property type="molecule type" value="Genomic_DNA"/>
</dbReference>
<evidence type="ECO:0000256" key="6">
    <source>
        <dbReference type="SAM" id="Phobius"/>
    </source>
</evidence>
<feature type="transmembrane region" description="Helical" evidence="6">
    <location>
        <begin position="149"/>
        <end position="166"/>
    </location>
</feature>
<feature type="transmembrane region" description="Helical" evidence="6">
    <location>
        <begin position="252"/>
        <end position="271"/>
    </location>
</feature>
<evidence type="ECO:0000256" key="1">
    <source>
        <dbReference type="ARBA" id="ARBA00004141"/>
    </source>
</evidence>
<comment type="subcellular location">
    <subcellularLocation>
        <location evidence="1">Membrane</location>
        <topology evidence="1">Multi-pass membrane protein</topology>
    </subcellularLocation>
</comment>
<organism evidence="8 9">
    <name type="scientific">Stichopus japonicus</name>
    <name type="common">Sea cucumber</name>
    <dbReference type="NCBI Taxonomy" id="307972"/>
    <lineage>
        <taxon>Eukaryota</taxon>
        <taxon>Metazoa</taxon>
        <taxon>Echinodermata</taxon>
        <taxon>Eleutherozoa</taxon>
        <taxon>Echinozoa</taxon>
        <taxon>Holothuroidea</taxon>
        <taxon>Aspidochirotacea</taxon>
        <taxon>Aspidochirotida</taxon>
        <taxon>Stichopodidae</taxon>
        <taxon>Apostichopus</taxon>
    </lineage>
</organism>
<feature type="domain" description="EamA" evidence="7">
    <location>
        <begin position="187"/>
        <end position="321"/>
    </location>
</feature>
<dbReference type="AlphaFoldDB" id="A0A2G8JV61"/>